<evidence type="ECO:0000256" key="6">
    <source>
        <dbReference type="ARBA" id="ARBA00022989"/>
    </source>
</evidence>
<dbReference type="EMBL" id="DVGC01000064">
    <property type="protein sequence ID" value="HIR06521.1"/>
    <property type="molecule type" value="Genomic_DNA"/>
</dbReference>
<dbReference type="AlphaFoldDB" id="A0A9D1A686"/>
<comment type="caution">
    <text evidence="10">The sequence shown here is derived from an EMBL/GenBank/DDBJ whole genome shotgun (WGS) entry which is preliminary data.</text>
</comment>
<sequence>MGRKGRTEGAIGWIVLFVLTILIILPLGTVLLQAVKPGLLGEGSSEKGASLLLEVFTRPLWSRALKNSLMLGICTTFFGTIFGAVLANLRVKWDFKAGRLMDAAAWILMIMPSFIIAQGWVYFASGNGVARAWLGWDGISSMVFSFPGLVFIMVLNKFPFAYVTIKSSLEWKPQRLSYAARVNGATAWEEWKTVQAPLCIPAYCSAAILIFMDTIGDFGLPSAISGVYRFQTLPYAIYQALYSSPIRFDMAGVLSFYLVLIIIAAMILQYAVMGKKRFDFMDTGTVRTVPERPPKAAGTLLNVTGAFLAFLTLCVPIGSTIIMSFSSSISASNFGFTLDNYKNVILESGDLLTGLRHSLGIALAAAVLGLILGFFVSYVMNYSDFAFKRVIDMLSLVALAVPGVVLGIGYIFVWNQRWLEELGLQMYGTPRLIILASVAAAIPVITRVLTGGMAKIPKQMLFAARIQGAGLSMRVKTILLPLLKGTIVSAFLSAFGGSVFNLAINTVLYPPNYTTLSVYISRGVENLEFGYSAAATIAGGGFVVILILLVECLTRNWKRSPEASEE</sequence>
<dbReference type="Gene3D" id="1.10.3720.10">
    <property type="entry name" value="MetI-like"/>
    <property type="match status" value="2"/>
</dbReference>
<evidence type="ECO:0000256" key="7">
    <source>
        <dbReference type="ARBA" id="ARBA00023136"/>
    </source>
</evidence>
<dbReference type="GO" id="GO:0055085">
    <property type="term" value="P:transmembrane transport"/>
    <property type="evidence" value="ECO:0007669"/>
    <property type="project" value="InterPro"/>
</dbReference>
<dbReference type="Proteomes" id="UP000824250">
    <property type="component" value="Unassembled WGS sequence"/>
</dbReference>
<evidence type="ECO:0000256" key="5">
    <source>
        <dbReference type="ARBA" id="ARBA00022692"/>
    </source>
</evidence>
<dbReference type="PANTHER" id="PTHR43357:SF4">
    <property type="entry name" value="INNER MEMBRANE ABC TRANSPORTER PERMEASE PROTEIN YDCV"/>
    <property type="match status" value="1"/>
</dbReference>
<dbReference type="PANTHER" id="PTHR43357">
    <property type="entry name" value="INNER MEMBRANE ABC TRANSPORTER PERMEASE PROTEIN YDCV"/>
    <property type="match status" value="1"/>
</dbReference>
<accession>A0A9D1A686</accession>
<organism evidence="10 11">
    <name type="scientific">Candidatus Copromonas faecavium</name>
    <name type="common">nom. illeg.</name>
    <dbReference type="NCBI Taxonomy" id="2840740"/>
    <lineage>
        <taxon>Bacteria</taxon>
        <taxon>Bacillati</taxon>
        <taxon>Bacillota</taxon>
        <taxon>Clostridia</taxon>
        <taxon>Lachnospirales</taxon>
        <taxon>Lachnospiraceae</taxon>
        <taxon>Candidatus Copromonas (nom. illeg.)</taxon>
    </lineage>
</organism>
<keyword evidence="4" id="KW-0997">Cell inner membrane</keyword>
<evidence type="ECO:0000313" key="10">
    <source>
        <dbReference type="EMBL" id="HIR06521.1"/>
    </source>
</evidence>
<name>A0A9D1A686_9FIRM</name>
<feature type="domain" description="ABC transmembrane type-1" evidence="9">
    <location>
        <begin position="355"/>
        <end position="554"/>
    </location>
</feature>
<comment type="similarity">
    <text evidence="8">Belongs to the binding-protein-dependent transport system permease family.</text>
</comment>
<feature type="transmembrane region" description="Helical" evidence="8">
    <location>
        <begin position="103"/>
        <end position="123"/>
    </location>
</feature>
<evidence type="ECO:0000256" key="4">
    <source>
        <dbReference type="ARBA" id="ARBA00022519"/>
    </source>
</evidence>
<proteinExistence type="inferred from homology"/>
<evidence type="ECO:0000256" key="3">
    <source>
        <dbReference type="ARBA" id="ARBA00022475"/>
    </source>
</evidence>
<reference evidence="10" key="1">
    <citation type="submission" date="2020-10" db="EMBL/GenBank/DDBJ databases">
        <authorList>
            <person name="Gilroy R."/>
        </authorList>
    </citation>
    <scope>NUCLEOTIDE SEQUENCE</scope>
    <source>
        <strain evidence="10">CHK180-2868</strain>
    </source>
</reference>
<keyword evidence="3" id="KW-1003">Cell membrane</keyword>
<dbReference type="SUPFAM" id="SSF161098">
    <property type="entry name" value="MetI-like"/>
    <property type="match status" value="2"/>
</dbReference>
<feature type="transmembrane region" description="Helical" evidence="8">
    <location>
        <begin position="12"/>
        <end position="35"/>
    </location>
</feature>
<feature type="transmembrane region" description="Helical" evidence="8">
    <location>
        <begin position="69"/>
        <end position="91"/>
    </location>
</feature>
<feature type="transmembrane region" description="Helical" evidence="8">
    <location>
        <begin position="393"/>
        <end position="412"/>
    </location>
</feature>
<evidence type="ECO:0000259" key="9">
    <source>
        <dbReference type="PROSITE" id="PS50928"/>
    </source>
</evidence>
<reference evidence="10" key="2">
    <citation type="journal article" date="2021" name="PeerJ">
        <title>Extensive microbial diversity within the chicken gut microbiome revealed by metagenomics and culture.</title>
        <authorList>
            <person name="Gilroy R."/>
            <person name="Ravi A."/>
            <person name="Getino M."/>
            <person name="Pursley I."/>
            <person name="Horton D.L."/>
            <person name="Alikhan N.F."/>
            <person name="Baker D."/>
            <person name="Gharbi K."/>
            <person name="Hall N."/>
            <person name="Watson M."/>
            <person name="Adriaenssens E.M."/>
            <person name="Foster-Nyarko E."/>
            <person name="Jarju S."/>
            <person name="Secka A."/>
            <person name="Antonio M."/>
            <person name="Oren A."/>
            <person name="Chaudhuri R.R."/>
            <person name="La Ragione R."/>
            <person name="Hildebrand F."/>
            <person name="Pallen M.J."/>
        </authorList>
    </citation>
    <scope>NUCLEOTIDE SEQUENCE</scope>
    <source>
        <strain evidence="10">CHK180-2868</strain>
    </source>
</reference>
<dbReference type="GO" id="GO:0005886">
    <property type="term" value="C:plasma membrane"/>
    <property type="evidence" value="ECO:0007669"/>
    <property type="project" value="UniProtKB-SubCell"/>
</dbReference>
<feature type="transmembrane region" description="Helical" evidence="8">
    <location>
        <begin position="143"/>
        <end position="165"/>
    </location>
</feature>
<dbReference type="CDD" id="cd06261">
    <property type="entry name" value="TM_PBP2"/>
    <property type="match status" value="2"/>
</dbReference>
<evidence type="ECO:0000256" key="8">
    <source>
        <dbReference type="RuleBase" id="RU363032"/>
    </source>
</evidence>
<dbReference type="PROSITE" id="PS50928">
    <property type="entry name" value="ABC_TM1"/>
    <property type="match status" value="2"/>
</dbReference>
<feature type="transmembrane region" description="Helical" evidence="8">
    <location>
        <begin position="300"/>
        <end position="325"/>
    </location>
</feature>
<evidence type="ECO:0000256" key="1">
    <source>
        <dbReference type="ARBA" id="ARBA00004429"/>
    </source>
</evidence>
<protein>
    <submittedName>
        <fullName evidence="10">Iron ABC transporter permease</fullName>
    </submittedName>
</protein>
<feature type="transmembrane region" description="Helical" evidence="8">
    <location>
        <begin position="432"/>
        <end position="450"/>
    </location>
</feature>
<feature type="transmembrane region" description="Helical" evidence="8">
    <location>
        <begin position="482"/>
        <end position="509"/>
    </location>
</feature>
<keyword evidence="6 8" id="KW-1133">Transmembrane helix</keyword>
<feature type="transmembrane region" description="Helical" evidence="8">
    <location>
        <begin position="529"/>
        <end position="550"/>
    </location>
</feature>
<evidence type="ECO:0000313" key="11">
    <source>
        <dbReference type="Proteomes" id="UP000824250"/>
    </source>
</evidence>
<dbReference type="InterPro" id="IPR035906">
    <property type="entry name" value="MetI-like_sf"/>
</dbReference>
<comment type="subcellular location">
    <subcellularLocation>
        <location evidence="1">Cell inner membrane</location>
        <topology evidence="1">Multi-pass membrane protein</topology>
    </subcellularLocation>
    <subcellularLocation>
        <location evidence="8">Cell membrane</location>
        <topology evidence="8">Multi-pass membrane protein</topology>
    </subcellularLocation>
</comment>
<evidence type="ECO:0000256" key="2">
    <source>
        <dbReference type="ARBA" id="ARBA00022448"/>
    </source>
</evidence>
<dbReference type="Pfam" id="PF00528">
    <property type="entry name" value="BPD_transp_1"/>
    <property type="match status" value="2"/>
</dbReference>
<feature type="transmembrane region" description="Helical" evidence="8">
    <location>
        <begin position="202"/>
        <end position="230"/>
    </location>
</feature>
<feature type="transmembrane region" description="Helical" evidence="8">
    <location>
        <begin position="359"/>
        <end position="381"/>
    </location>
</feature>
<keyword evidence="7 8" id="KW-0472">Membrane</keyword>
<feature type="domain" description="ABC transmembrane type-1" evidence="9">
    <location>
        <begin position="65"/>
        <end position="269"/>
    </location>
</feature>
<keyword evidence="5 8" id="KW-0812">Transmembrane</keyword>
<gene>
    <name evidence="10" type="ORF">IAB28_11255</name>
</gene>
<feature type="transmembrane region" description="Helical" evidence="8">
    <location>
        <begin position="250"/>
        <end position="272"/>
    </location>
</feature>
<keyword evidence="2 8" id="KW-0813">Transport</keyword>
<dbReference type="InterPro" id="IPR000515">
    <property type="entry name" value="MetI-like"/>
</dbReference>